<dbReference type="Proteomes" id="UP000077266">
    <property type="component" value="Unassembled WGS sequence"/>
</dbReference>
<dbReference type="EMBL" id="KV426476">
    <property type="protein sequence ID" value="KZV80498.1"/>
    <property type="molecule type" value="Genomic_DNA"/>
</dbReference>
<dbReference type="InParanoid" id="A0A165BF19"/>
<organism evidence="1 2">
    <name type="scientific">Exidia glandulosa HHB12029</name>
    <dbReference type="NCBI Taxonomy" id="1314781"/>
    <lineage>
        <taxon>Eukaryota</taxon>
        <taxon>Fungi</taxon>
        <taxon>Dikarya</taxon>
        <taxon>Basidiomycota</taxon>
        <taxon>Agaricomycotina</taxon>
        <taxon>Agaricomycetes</taxon>
        <taxon>Auriculariales</taxon>
        <taxon>Exidiaceae</taxon>
        <taxon>Exidia</taxon>
    </lineage>
</organism>
<dbReference type="OrthoDB" id="10582571at2759"/>
<reference evidence="1 2" key="1">
    <citation type="journal article" date="2016" name="Mol. Biol. Evol.">
        <title>Comparative Genomics of Early-Diverging Mushroom-Forming Fungi Provides Insights into the Origins of Lignocellulose Decay Capabilities.</title>
        <authorList>
            <person name="Nagy L.G."/>
            <person name="Riley R."/>
            <person name="Tritt A."/>
            <person name="Adam C."/>
            <person name="Daum C."/>
            <person name="Floudas D."/>
            <person name="Sun H."/>
            <person name="Yadav J.S."/>
            <person name="Pangilinan J."/>
            <person name="Larsson K.H."/>
            <person name="Matsuura K."/>
            <person name="Barry K."/>
            <person name="Labutti K."/>
            <person name="Kuo R."/>
            <person name="Ohm R.A."/>
            <person name="Bhattacharya S.S."/>
            <person name="Shirouzu T."/>
            <person name="Yoshinaga Y."/>
            <person name="Martin F.M."/>
            <person name="Grigoriev I.V."/>
            <person name="Hibbett D.S."/>
        </authorList>
    </citation>
    <scope>NUCLEOTIDE SEQUENCE [LARGE SCALE GENOMIC DNA]</scope>
    <source>
        <strain evidence="1 2">HHB12029</strain>
    </source>
</reference>
<sequence>MTAIPVAALHTPMSDTFVRHQTASLSDLVRVADDVSFCMGLFFGASCSRPYSVIVPVLTQAEETGLSLASVRPSVWMTPGVGVDWSQVGKNWESTYINRMPGTRTRLPDAFTVYTELTSRGDPNDVIFRLSHGTVDWIGNILVVQHSTRTKVEDFSDSNKHLIEHVLQVAIEKKVLMQLDEGLMPQETD</sequence>
<protein>
    <submittedName>
        <fullName evidence="1">Uncharacterized protein</fullName>
    </submittedName>
</protein>
<name>A0A165BF19_EXIGL</name>
<proteinExistence type="predicted"/>
<gene>
    <name evidence="1" type="ORF">EXIGLDRAFT_780888</name>
</gene>
<dbReference type="AlphaFoldDB" id="A0A165BF19"/>
<evidence type="ECO:0000313" key="1">
    <source>
        <dbReference type="EMBL" id="KZV80498.1"/>
    </source>
</evidence>
<evidence type="ECO:0000313" key="2">
    <source>
        <dbReference type="Proteomes" id="UP000077266"/>
    </source>
</evidence>
<accession>A0A165BF19</accession>
<keyword evidence="2" id="KW-1185">Reference proteome</keyword>